<evidence type="ECO:0000313" key="2">
    <source>
        <dbReference type="EMBL" id="KAK4030444.1"/>
    </source>
</evidence>
<gene>
    <name evidence="2" type="ORF">OUZ56_023511</name>
</gene>
<dbReference type="Proteomes" id="UP001234178">
    <property type="component" value="Unassembled WGS sequence"/>
</dbReference>
<feature type="compositionally biased region" description="Low complexity" evidence="1">
    <location>
        <begin position="40"/>
        <end position="53"/>
    </location>
</feature>
<evidence type="ECO:0000313" key="3">
    <source>
        <dbReference type="Proteomes" id="UP001234178"/>
    </source>
</evidence>
<reference evidence="2 3" key="1">
    <citation type="journal article" date="2023" name="Nucleic Acids Res.">
        <title>The hologenome of Daphnia magna reveals possible DNA methylation and microbiome-mediated evolution of the host genome.</title>
        <authorList>
            <person name="Chaturvedi A."/>
            <person name="Li X."/>
            <person name="Dhandapani V."/>
            <person name="Marshall H."/>
            <person name="Kissane S."/>
            <person name="Cuenca-Cambronero M."/>
            <person name="Asole G."/>
            <person name="Calvet F."/>
            <person name="Ruiz-Romero M."/>
            <person name="Marangio P."/>
            <person name="Guigo R."/>
            <person name="Rago D."/>
            <person name="Mirbahai L."/>
            <person name="Eastwood N."/>
            <person name="Colbourne J.K."/>
            <person name="Zhou J."/>
            <person name="Mallon E."/>
            <person name="Orsini L."/>
        </authorList>
    </citation>
    <scope>NUCLEOTIDE SEQUENCE [LARGE SCALE GENOMIC DNA]</scope>
    <source>
        <strain evidence="2">LRV0_1</strain>
    </source>
</reference>
<protein>
    <submittedName>
        <fullName evidence="2">Uncharacterized protein</fullName>
    </submittedName>
</protein>
<comment type="caution">
    <text evidence="2">The sequence shown here is derived from an EMBL/GenBank/DDBJ whole genome shotgun (WGS) entry which is preliminary data.</text>
</comment>
<feature type="region of interest" description="Disordered" evidence="1">
    <location>
        <begin position="24"/>
        <end position="53"/>
    </location>
</feature>
<dbReference type="EMBL" id="JAOYFB010000039">
    <property type="protein sequence ID" value="KAK4030444.1"/>
    <property type="molecule type" value="Genomic_DNA"/>
</dbReference>
<keyword evidence="3" id="KW-1185">Reference proteome</keyword>
<accession>A0ABR0AZ85</accession>
<name>A0ABR0AZ85_9CRUS</name>
<sequence length="323" mass="35914">MPPHSEVESDPFVDVRLRSGNSRSISPVIYGRRRKREPSNNRNNSSRSNGVSSEFNAKVGINTSIVGTPSPTTVAIPQPVVVNFLTQLFSSSTRSSIEAIALICASLRASEELNQLPEHTGARCKEIIKTLKQNKENRTLEIRTIYITVSGTLFVVLLGPPNNTKISYGRLQPHSLDLLFVSWSCFGFLPCLHWIWQNGGFSTPKCVWHDLVSQIGIMFPLTSLVVHTRPSASILPICDPITDALRFNQNGNFVFVGLQRHWQKTFPVVPIIRHQEYPVILVELVLSGIPNGSNVDSFDSIYKIPSCSSAVVYCPELATRELM</sequence>
<evidence type="ECO:0000256" key="1">
    <source>
        <dbReference type="SAM" id="MobiDB-lite"/>
    </source>
</evidence>
<organism evidence="2 3">
    <name type="scientific">Daphnia magna</name>
    <dbReference type="NCBI Taxonomy" id="35525"/>
    <lineage>
        <taxon>Eukaryota</taxon>
        <taxon>Metazoa</taxon>
        <taxon>Ecdysozoa</taxon>
        <taxon>Arthropoda</taxon>
        <taxon>Crustacea</taxon>
        <taxon>Branchiopoda</taxon>
        <taxon>Diplostraca</taxon>
        <taxon>Cladocera</taxon>
        <taxon>Anomopoda</taxon>
        <taxon>Daphniidae</taxon>
        <taxon>Daphnia</taxon>
    </lineage>
</organism>
<proteinExistence type="predicted"/>